<dbReference type="HOGENOM" id="CLU_046737_1_1_1"/>
<sequence length="205" mass="23020">MSMFPRFQEFSPLFRLLDDYDRATRTAFPGTVFPASVASSLRSFQPKFDVKELKDAYELHGELPGIDQKDISIEWTDGNTLTISGRTEHRSERGQPPAGFIEGEQSEQSDKYQKPSVEDEAGSSEDAKNDETAVTQTSQNKDVAKQSADTPKYWVTERSVGEFHRTFSFPTRVDQDNVKASLKDGILSITVPKAQAPKPRKINIE</sequence>
<evidence type="ECO:0000256" key="2">
    <source>
        <dbReference type="PROSITE-ProRule" id="PRU00285"/>
    </source>
</evidence>
<feature type="region of interest" description="Disordered" evidence="4">
    <location>
        <begin position="82"/>
        <end position="151"/>
    </location>
</feature>
<protein>
    <recommendedName>
        <fullName evidence="5">SHSP domain-containing protein</fullName>
    </recommendedName>
</protein>
<dbReference type="InterPro" id="IPR002068">
    <property type="entry name" value="A-crystallin/Hsp20_dom"/>
</dbReference>
<evidence type="ECO:0000313" key="7">
    <source>
        <dbReference type="Proteomes" id="UP000016924"/>
    </source>
</evidence>
<dbReference type="GeneID" id="19903236"/>
<evidence type="ECO:0000256" key="4">
    <source>
        <dbReference type="SAM" id="MobiDB-lite"/>
    </source>
</evidence>
<accession>R7YY23</accession>
<name>R7YY23_CONA1</name>
<dbReference type="SUPFAM" id="SSF49764">
    <property type="entry name" value="HSP20-like chaperones"/>
    <property type="match status" value="1"/>
</dbReference>
<keyword evidence="1" id="KW-0346">Stress response</keyword>
<dbReference type="STRING" id="1168221.R7YY23"/>
<feature type="compositionally biased region" description="Basic and acidic residues" evidence="4">
    <location>
        <begin position="108"/>
        <end position="117"/>
    </location>
</feature>
<evidence type="ECO:0000313" key="6">
    <source>
        <dbReference type="EMBL" id="EON66679.1"/>
    </source>
</evidence>
<dbReference type="EMBL" id="JH767582">
    <property type="protein sequence ID" value="EON66679.1"/>
    <property type="molecule type" value="Genomic_DNA"/>
</dbReference>
<evidence type="ECO:0000256" key="1">
    <source>
        <dbReference type="ARBA" id="ARBA00023016"/>
    </source>
</evidence>
<dbReference type="Gene3D" id="2.60.40.790">
    <property type="match status" value="1"/>
</dbReference>
<feature type="domain" description="SHSP" evidence="5">
    <location>
        <begin position="39"/>
        <end position="205"/>
    </location>
</feature>
<comment type="similarity">
    <text evidence="2 3">Belongs to the small heat shock protein (HSP20) family.</text>
</comment>
<dbReference type="Proteomes" id="UP000016924">
    <property type="component" value="Unassembled WGS sequence"/>
</dbReference>
<keyword evidence="7" id="KW-1185">Reference proteome</keyword>
<dbReference type="RefSeq" id="XP_007781996.1">
    <property type="nucleotide sequence ID" value="XM_007783806.1"/>
</dbReference>
<reference evidence="7" key="1">
    <citation type="submission" date="2012-06" db="EMBL/GenBank/DDBJ databases">
        <title>The genome sequence of Coniosporium apollinis CBS 100218.</title>
        <authorList>
            <consortium name="The Broad Institute Genome Sequencing Platform"/>
            <person name="Cuomo C."/>
            <person name="Gorbushina A."/>
            <person name="Noack S."/>
            <person name="Walker B."/>
            <person name="Young S.K."/>
            <person name="Zeng Q."/>
            <person name="Gargeya S."/>
            <person name="Fitzgerald M."/>
            <person name="Haas B."/>
            <person name="Abouelleil A."/>
            <person name="Alvarado L."/>
            <person name="Arachchi H.M."/>
            <person name="Berlin A.M."/>
            <person name="Chapman S.B."/>
            <person name="Goldberg J."/>
            <person name="Griggs A."/>
            <person name="Gujja S."/>
            <person name="Hansen M."/>
            <person name="Howarth C."/>
            <person name="Imamovic A."/>
            <person name="Larimer J."/>
            <person name="McCowan C."/>
            <person name="Montmayeur A."/>
            <person name="Murphy C."/>
            <person name="Neiman D."/>
            <person name="Pearson M."/>
            <person name="Priest M."/>
            <person name="Roberts A."/>
            <person name="Saif S."/>
            <person name="Shea T."/>
            <person name="Sisk P."/>
            <person name="Sykes S."/>
            <person name="Wortman J."/>
            <person name="Nusbaum C."/>
            <person name="Birren B."/>
        </authorList>
    </citation>
    <scope>NUCLEOTIDE SEQUENCE [LARGE SCALE GENOMIC DNA]</scope>
    <source>
        <strain evidence="7">CBS 100218</strain>
    </source>
</reference>
<dbReference type="PROSITE" id="PS01031">
    <property type="entry name" value="SHSP"/>
    <property type="match status" value="1"/>
</dbReference>
<dbReference type="InterPro" id="IPR031107">
    <property type="entry name" value="Small_HSP"/>
</dbReference>
<dbReference type="OrthoDB" id="1431247at2759"/>
<dbReference type="InterPro" id="IPR008978">
    <property type="entry name" value="HSP20-like_chaperone"/>
</dbReference>
<dbReference type="eggNOG" id="KOG0710">
    <property type="taxonomic scope" value="Eukaryota"/>
</dbReference>
<gene>
    <name evidence="6" type="ORF">W97_05925</name>
</gene>
<dbReference type="AlphaFoldDB" id="R7YY23"/>
<dbReference type="Pfam" id="PF00011">
    <property type="entry name" value="HSP20"/>
    <property type="match status" value="1"/>
</dbReference>
<evidence type="ECO:0000256" key="3">
    <source>
        <dbReference type="RuleBase" id="RU003616"/>
    </source>
</evidence>
<dbReference type="OMA" id="PIWQPKF"/>
<dbReference type="CDD" id="cd06464">
    <property type="entry name" value="ACD_sHsps-like"/>
    <property type="match status" value="1"/>
</dbReference>
<proteinExistence type="inferred from homology"/>
<organism evidence="6 7">
    <name type="scientific">Coniosporium apollinis (strain CBS 100218)</name>
    <name type="common">Rock-inhabiting black yeast</name>
    <dbReference type="NCBI Taxonomy" id="1168221"/>
    <lineage>
        <taxon>Eukaryota</taxon>
        <taxon>Fungi</taxon>
        <taxon>Dikarya</taxon>
        <taxon>Ascomycota</taxon>
        <taxon>Pezizomycotina</taxon>
        <taxon>Dothideomycetes</taxon>
        <taxon>Dothideomycetes incertae sedis</taxon>
        <taxon>Coniosporium</taxon>
    </lineage>
</organism>
<dbReference type="PANTHER" id="PTHR11527">
    <property type="entry name" value="HEAT-SHOCK PROTEIN 20 FAMILY MEMBER"/>
    <property type="match status" value="1"/>
</dbReference>
<feature type="compositionally biased region" description="Polar residues" evidence="4">
    <location>
        <begin position="132"/>
        <end position="141"/>
    </location>
</feature>
<evidence type="ECO:0000259" key="5">
    <source>
        <dbReference type="PROSITE" id="PS01031"/>
    </source>
</evidence>